<dbReference type="AlphaFoldDB" id="A0A6L5YST8"/>
<dbReference type="Gene3D" id="3.40.50.880">
    <property type="match status" value="1"/>
</dbReference>
<sequence>MYLLIDNFDSFVYNLKAYLEDLGKTVLVRSCDSLTLSDIETLRPQGIILSPGPKRPWDATLCVEVVKHFQGKIPILGVCLGHQVIGYCAGAAVEKGTSPMHGKITGLTHNGTGLFAGLPEQFFVTRYHSLVIRPETLPADYRIDAFSSDGAVMGISHKKLPIYGVQFHPEAVLTEYGHELLHNFCSLAEEFPKKQNQDNISDGGYTCTRKNAS</sequence>
<reference evidence="3 4" key="1">
    <citation type="submission" date="2019-08" db="EMBL/GenBank/DDBJ databases">
        <title>In-depth cultivation of the pig gut microbiome towards novel bacterial diversity and tailored functional studies.</title>
        <authorList>
            <person name="Wylensek D."/>
            <person name="Hitch T.C.A."/>
            <person name="Clavel T."/>
        </authorList>
    </citation>
    <scope>NUCLEOTIDE SEQUENCE [LARGE SCALE GENOMIC DNA]</scope>
    <source>
        <strain evidence="3 4">MUC/MUC-530-WT-4D</strain>
    </source>
</reference>
<dbReference type="Proteomes" id="UP000474024">
    <property type="component" value="Unassembled WGS sequence"/>
</dbReference>
<dbReference type="PRINTS" id="PR00099">
    <property type="entry name" value="CPSGATASE"/>
</dbReference>
<dbReference type="PANTHER" id="PTHR43418:SF4">
    <property type="entry name" value="MULTIFUNCTIONAL TRYPTOPHAN BIOSYNTHESIS PROTEIN"/>
    <property type="match status" value="1"/>
</dbReference>
<dbReference type="CDD" id="cd01743">
    <property type="entry name" value="GATase1_Anthranilate_Synthase"/>
    <property type="match status" value="1"/>
</dbReference>
<dbReference type="InterPro" id="IPR050472">
    <property type="entry name" value="Anth_synth/Amidotransfase"/>
</dbReference>
<evidence type="ECO:0000313" key="3">
    <source>
        <dbReference type="EMBL" id="MST75029.1"/>
    </source>
</evidence>
<dbReference type="SUPFAM" id="SSF52317">
    <property type="entry name" value="Class I glutamine amidotransferase-like"/>
    <property type="match status" value="1"/>
</dbReference>
<dbReference type="GO" id="GO:0005829">
    <property type="term" value="C:cytosol"/>
    <property type="evidence" value="ECO:0007669"/>
    <property type="project" value="TreeGrafter"/>
</dbReference>
<dbReference type="RefSeq" id="WP_154429987.1">
    <property type="nucleotide sequence ID" value="NZ_VUNI01000012.1"/>
</dbReference>
<dbReference type="GO" id="GO:0004049">
    <property type="term" value="F:anthranilate synthase activity"/>
    <property type="evidence" value="ECO:0007669"/>
    <property type="project" value="TreeGrafter"/>
</dbReference>
<proteinExistence type="predicted"/>
<gene>
    <name evidence="3" type="ORF">FYJ75_08320</name>
</gene>
<dbReference type="Pfam" id="PF00117">
    <property type="entry name" value="GATase"/>
    <property type="match status" value="1"/>
</dbReference>
<dbReference type="NCBIfam" id="TIGR00566">
    <property type="entry name" value="trpG_papA"/>
    <property type="match status" value="1"/>
</dbReference>
<dbReference type="InterPro" id="IPR017926">
    <property type="entry name" value="GATASE"/>
</dbReference>
<keyword evidence="4" id="KW-1185">Reference proteome</keyword>
<dbReference type="GO" id="GO:0000162">
    <property type="term" value="P:L-tryptophan biosynthetic process"/>
    <property type="evidence" value="ECO:0007669"/>
    <property type="project" value="TreeGrafter"/>
</dbReference>
<accession>A0A6L5YST8</accession>
<dbReference type="InterPro" id="IPR029062">
    <property type="entry name" value="Class_I_gatase-like"/>
</dbReference>
<keyword evidence="1" id="KW-0315">Glutamine amidotransferase</keyword>
<dbReference type="PRINTS" id="PR00096">
    <property type="entry name" value="GATASE"/>
</dbReference>
<dbReference type="InterPro" id="IPR006221">
    <property type="entry name" value="TrpG/PapA_dom"/>
</dbReference>
<feature type="domain" description="Glutamine amidotransferase" evidence="2">
    <location>
        <begin position="3"/>
        <end position="185"/>
    </location>
</feature>
<dbReference type="PRINTS" id="PR00097">
    <property type="entry name" value="ANTSNTHASEII"/>
</dbReference>
<evidence type="ECO:0000259" key="2">
    <source>
        <dbReference type="Pfam" id="PF00117"/>
    </source>
</evidence>
<dbReference type="EMBL" id="VUNI01000012">
    <property type="protein sequence ID" value="MST75029.1"/>
    <property type="molecule type" value="Genomic_DNA"/>
</dbReference>
<comment type="caution">
    <text evidence="3">The sequence shown here is derived from an EMBL/GenBank/DDBJ whole genome shotgun (WGS) entry which is preliminary data.</text>
</comment>
<dbReference type="FunFam" id="3.40.50.880:FF:000003">
    <property type="entry name" value="Anthranilate synthase component II"/>
    <property type="match status" value="1"/>
</dbReference>
<organism evidence="3 4">
    <name type="scientific">Roseburia porci</name>
    <dbReference type="NCBI Taxonomy" id="2605790"/>
    <lineage>
        <taxon>Bacteria</taxon>
        <taxon>Bacillati</taxon>
        <taxon>Bacillota</taxon>
        <taxon>Clostridia</taxon>
        <taxon>Lachnospirales</taxon>
        <taxon>Lachnospiraceae</taxon>
        <taxon>Roseburia</taxon>
    </lineage>
</organism>
<dbReference type="PROSITE" id="PS51273">
    <property type="entry name" value="GATASE_TYPE_1"/>
    <property type="match status" value="1"/>
</dbReference>
<evidence type="ECO:0000313" key="4">
    <source>
        <dbReference type="Proteomes" id="UP000474024"/>
    </source>
</evidence>
<protein>
    <submittedName>
        <fullName evidence="3">Aminodeoxychorismate/anthranilate synthase component II</fullName>
    </submittedName>
</protein>
<evidence type="ECO:0000256" key="1">
    <source>
        <dbReference type="ARBA" id="ARBA00022962"/>
    </source>
</evidence>
<dbReference type="PANTHER" id="PTHR43418">
    <property type="entry name" value="MULTIFUNCTIONAL TRYPTOPHAN BIOSYNTHESIS PROTEIN-RELATED"/>
    <property type="match status" value="1"/>
</dbReference>
<name>A0A6L5YST8_9FIRM</name>